<keyword evidence="3" id="KW-1185">Reference proteome</keyword>
<dbReference type="Proteomes" id="UP000653305">
    <property type="component" value="Unassembled WGS sequence"/>
</dbReference>
<evidence type="ECO:0000313" key="3">
    <source>
        <dbReference type="Proteomes" id="UP000653305"/>
    </source>
</evidence>
<gene>
    <name evidence="2" type="ORF">PHJA_001077400</name>
</gene>
<feature type="region of interest" description="Disordered" evidence="1">
    <location>
        <begin position="1"/>
        <end position="23"/>
    </location>
</feature>
<accession>A0A830BNZ2</accession>
<proteinExistence type="predicted"/>
<sequence>MPLVLRKPPPLLRPHNGGSPMHGMMDNHLNTVSTLSKTLEEYNTEFPAPSLRRHDGETELIYLPMGSYLSLLISRSMFSWEFWEMKPETGEWTKMPNIDLEAQFAGSKNCILTPVGWLRSRESGQMTTLVIHWLRPMSMVAFHALTDDIILWNFSLYVAISNVLEIGPVNESLSSSVHGSTGRAGSTAGPTMFTEKLLDLPLPRIPSRSGLGGATQPRTPE</sequence>
<dbReference type="AlphaFoldDB" id="A0A830BNZ2"/>
<evidence type="ECO:0000256" key="1">
    <source>
        <dbReference type="SAM" id="MobiDB-lite"/>
    </source>
</evidence>
<feature type="region of interest" description="Disordered" evidence="1">
    <location>
        <begin position="202"/>
        <end position="221"/>
    </location>
</feature>
<reference evidence="2" key="1">
    <citation type="submission" date="2020-07" db="EMBL/GenBank/DDBJ databases">
        <title>Ethylene signaling mediates host invasion by parasitic plants.</title>
        <authorList>
            <person name="Yoshida S."/>
        </authorList>
    </citation>
    <scope>NUCLEOTIDE SEQUENCE</scope>
    <source>
        <strain evidence="2">Okayama</strain>
    </source>
</reference>
<organism evidence="2 3">
    <name type="scientific">Phtheirospermum japonicum</name>
    <dbReference type="NCBI Taxonomy" id="374723"/>
    <lineage>
        <taxon>Eukaryota</taxon>
        <taxon>Viridiplantae</taxon>
        <taxon>Streptophyta</taxon>
        <taxon>Embryophyta</taxon>
        <taxon>Tracheophyta</taxon>
        <taxon>Spermatophyta</taxon>
        <taxon>Magnoliopsida</taxon>
        <taxon>eudicotyledons</taxon>
        <taxon>Gunneridae</taxon>
        <taxon>Pentapetalae</taxon>
        <taxon>asterids</taxon>
        <taxon>lamiids</taxon>
        <taxon>Lamiales</taxon>
        <taxon>Orobanchaceae</taxon>
        <taxon>Orobanchaceae incertae sedis</taxon>
        <taxon>Phtheirospermum</taxon>
    </lineage>
</organism>
<dbReference type="OrthoDB" id="1918594at2759"/>
<evidence type="ECO:0000313" key="2">
    <source>
        <dbReference type="EMBL" id="GFP89337.1"/>
    </source>
</evidence>
<comment type="caution">
    <text evidence="2">The sequence shown here is derived from an EMBL/GenBank/DDBJ whole genome shotgun (WGS) entry which is preliminary data.</text>
</comment>
<protein>
    <submittedName>
        <fullName evidence="2">Uncharacterized protein</fullName>
    </submittedName>
</protein>
<dbReference type="EMBL" id="BMAC01000187">
    <property type="protein sequence ID" value="GFP89337.1"/>
    <property type="molecule type" value="Genomic_DNA"/>
</dbReference>
<name>A0A830BNZ2_9LAMI</name>